<protein>
    <recommendedName>
        <fullName evidence="3">Metallo-dependent hydrolase</fullName>
    </recommendedName>
</protein>
<accession>M9LSJ5</accession>
<sequence length="545" mass="58257">MPPKFAAFAAHFADVRAAAVSLGFGSLHFASLLAPPTPALAMSSPTPSLTVRNVRLPPAACRALSLDTDAAPLVDLDYTASNDTVEVHLTPHHASVEQRFDPDRPFASTIRVDPTPGECHSVVQDAGQRRLVGRFPAPTPAPGSAQPRCIDARGSLGIPGGLCHPHIHLDKCFLLDRCTLSDGTFNEALTATADAKAHFTHDDLVARGRRLIAASLSHGVTSMRAFVEVDPTVGLRCVEAGIALQSEFAGRCNVQLVAFAQDPLFYPDAAKQQHMHQLMRQAASRNEVGVVGSAPYVESSEGGAMQHKTQQRRNIDLVFALAEEHGKHVDFHLDYDLDPPGSAAEGKEAMLPYVLTLSRGRSWDVHGQARRVTIGHCTKLSVYADCDVAGLGDAVEGVSVVSLPPSDMYMQGREQPYASRSRATLPLLELHKTLRLNWAMGVNNVANLFTPQGDADPLALLPCMVGVWQSAKPHDCETLLAAVSTAARYAAGLNSSYADAEVWADLTLLDGASAVQDAVCAPPFGRTTIANGSLVAQRTIHSTRF</sequence>
<dbReference type="InterPro" id="IPR052349">
    <property type="entry name" value="Metallo-hydrolase_Enzymes"/>
</dbReference>
<dbReference type="InterPro" id="IPR032466">
    <property type="entry name" value="Metal_Hydrolase"/>
</dbReference>
<evidence type="ECO:0000313" key="1">
    <source>
        <dbReference type="EMBL" id="GAC71134.1"/>
    </source>
</evidence>
<evidence type="ECO:0008006" key="3">
    <source>
        <dbReference type="Google" id="ProtNLM"/>
    </source>
</evidence>
<dbReference type="GO" id="GO:0016814">
    <property type="term" value="F:hydrolase activity, acting on carbon-nitrogen (but not peptide) bonds, in cyclic amidines"/>
    <property type="evidence" value="ECO:0007669"/>
    <property type="project" value="TreeGrafter"/>
</dbReference>
<dbReference type="Proteomes" id="UP000011976">
    <property type="component" value="Unassembled WGS sequence"/>
</dbReference>
<evidence type="ECO:0000313" key="2">
    <source>
        <dbReference type="Proteomes" id="UP000011976"/>
    </source>
</evidence>
<reference evidence="2" key="1">
    <citation type="journal article" date="2013" name="Genome Announc.">
        <title>Genome sequence of the basidiomycetous yeast Pseudozyma antarctica T-34, a producer of the glycolipid biosurfactants mannosylerythritol lipids.</title>
        <authorList>
            <person name="Morita T."/>
            <person name="Koike H."/>
            <person name="Koyama Y."/>
            <person name="Hagiwara H."/>
            <person name="Ito E."/>
            <person name="Fukuoka T."/>
            <person name="Imura T."/>
            <person name="Machida M."/>
            <person name="Kitamoto D."/>
        </authorList>
    </citation>
    <scope>NUCLEOTIDE SEQUENCE [LARGE SCALE GENOMIC DNA]</scope>
    <source>
        <strain evidence="2">T-34</strain>
    </source>
</reference>
<dbReference type="EMBL" id="DF196767">
    <property type="protein sequence ID" value="GAC71134.1"/>
    <property type="molecule type" value="Genomic_DNA"/>
</dbReference>
<dbReference type="OrthoDB" id="10266980at2759"/>
<dbReference type="STRING" id="1151754.M9LSJ5"/>
<proteinExistence type="predicted"/>
<dbReference type="PANTHER" id="PTHR32027">
    <property type="entry name" value="CYTOSINE DEAMINASE"/>
    <property type="match status" value="1"/>
</dbReference>
<organism evidence="1 2">
    <name type="scientific">Pseudozyma antarctica (strain T-34)</name>
    <name type="common">Yeast</name>
    <name type="synonym">Candida antarctica</name>
    <dbReference type="NCBI Taxonomy" id="1151754"/>
    <lineage>
        <taxon>Eukaryota</taxon>
        <taxon>Fungi</taxon>
        <taxon>Dikarya</taxon>
        <taxon>Basidiomycota</taxon>
        <taxon>Ustilaginomycotina</taxon>
        <taxon>Ustilaginomycetes</taxon>
        <taxon>Ustilaginales</taxon>
        <taxon>Ustilaginaceae</taxon>
        <taxon>Moesziomyces</taxon>
    </lineage>
</organism>
<dbReference type="PANTHER" id="PTHR32027:SF0">
    <property type="entry name" value="CYTOSINE DEAMINASE"/>
    <property type="match status" value="1"/>
</dbReference>
<dbReference type="AlphaFoldDB" id="M9LSJ5"/>
<gene>
    <name evidence="1" type="ORF">PANT_1d00010</name>
</gene>
<dbReference type="SUPFAM" id="SSF51556">
    <property type="entry name" value="Metallo-dependent hydrolases"/>
    <property type="match status" value="1"/>
</dbReference>
<name>M9LSJ5_PSEA3</name>
<dbReference type="Gene3D" id="3.20.20.140">
    <property type="entry name" value="Metal-dependent hydrolases"/>
    <property type="match status" value="1"/>
</dbReference>